<reference evidence="3" key="1">
    <citation type="submission" date="2015-12" db="EMBL/GenBank/DDBJ databases">
        <authorList>
            <person name="Tarr C.L."/>
            <person name="Gladney L.M."/>
        </authorList>
    </citation>
    <scope>NUCLEOTIDE SEQUENCE [LARGE SCALE GENOMIC DNA]</scope>
    <source>
        <strain evidence="3">2756-81</strain>
    </source>
</reference>
<evidence type="ECO:0000313" key="2">
    <source>
        <dbReference type="EMBL" id="KYN25413.1"/>
    </source>
</evidence>
<sequence length="76" mass="8492">MHFELIKDYRQTAKVEHKLSDIILLTICGVLSGYDTWEGINDFGVTRLGFLKAIDEFENGVPSSDTIAPGKPHEGR</sequence>
<accession>A0A151JIN1</accession>
<dbReference type="PANTHER" id="PTHR30298">
    <property type="entry name" value="H REPEAT-ASSOCIATED PREDICTED TRANSPOSASE"/>
    <property type="match status" value="1"/>
</dbReference>
<proteinExistence type="predicted"/>
<dbReference type="InterPro" id="IPR051698">
    <property type="entry name" value="Transposase_11-like"/>
</dbReference>
<comment type="caution">
    <text evidence="2">The sequence shown here is derived from an EMBL/GenBank/DDBJ whole genome shotgun (WGS) entry which is preliminary data.</text>
</comment>
<evidence type="ECO:0000313" key="3">
    <source>
        <dbReference type="Proteomes" id="UP000075349"/>
    </source>
</evidence>
<dbReference type="Pfam" id="PF13808">
    <property type="entry name" value="DDE_Tnp_1_assoc"/>
    <property type="match status" value="1"/>
</dbReference>
<dbReference type="PANTHER" id="PTHR30298:SF0">
    <property type="entry name" value="PROTEIN YBFL-RELATED"/>
    <property type="match status" value="1"/>
</dbReference>
<dbReference type="AlphaFoldDB" id="A0A151JIN1"/>
<name>A0A151JIN1_9VIBR</name>
<dbReference type="EMBL" id="LOMK01000001">
    <property type="protein sequence ID" value="KYN25413.1"/>
    <property type="molecule type" value="Genomic_DNA"/>
</dbReference>
<feature type="domain" description="H repeat-associated protein N-terminal" evidence="1">
    <location>
        <begin position="2"/>
        <end position="68"/>
    </location>
</feature>
<organism evidence="2 3">
    <name type="scientific">Vibrio cidicii</name>
    <dbReference type="NCBI Taxonomy" id="1763883"/>
    <lineage>
        <taxon>Bacteria</taxon>
        <taxon>Pseudomonadati</taxon>
        <taxon>Pseudomonadota</taxon>
        <taxon>Gammaproteobacteria</taxon>
        <taxon>Vibrionales</taxon>
        <taxon>Vibrionaceae</taxon>
        <taxon>Vibrio</taxon>
    </lineage>
</organism>
<gene>
    <name evidence="2" type="ORF">AUQ44_07435</name>
</gene>
<evidence type="ECO:0000259" key="1">
    <source>
        <dbReference type="Pfam" id="PF13808"/>
    </source>
</evidence>
<protein>
    <recommendedName>
        <fullName evidence="1">H repeat-associated protein N-terminal domain-containing protein</fullName>
    </recommendedName>
</protein>
<dbReference type="Proteomes" id="UP000075349">
    <property type="component" value="Unassembled WGS sequence"/>
</dbReference>
<dbReference type="InterPro" id="IPR032806">
    <property type="entry name" value="YbfD_N"/>
</dbReference>